<organism evidence="2 3">
    <name type="scientific">Aphanomyces stellatus</name>
    <dbReference type="NCBI Taxonomy" id="120398"/>
    <lineage>
        <taxon>Eukaryota</taxon>
        <taxon>Sar</taxon>
        <taxon>Stramenopiles</taxon>
        <taxon>Oomycota</taxon>
        <taxon>Saprolegniomycetes</taxon>
        <taxon>Saprolegniales</taxon>
        <taxon>Verrucalvaceae</taxon>
        <taxon>Aphanomyces</taxon>
    </lineage>
</organism>
<evidence type="ECO:0000313" key="3">
    <source>
        <dbReference type="Proteomes" id="UP000332933"/>
    </source>
</evidence>
<accession>A0A485LY73</accession>
<name>A0A485LY73_9STRA</name>
<dbReference type="Gene3D" id="1.25.40.20">
    <property type="entry name" value="Ankyrin repeat-containing domain"/>
    <property type="match status" value="1"/>
</dbReference>
<keyword evidence="3" id="KW-1185">Reference proteome</keyword>
<evidence type="ECO:0000313" key="2">
    <source>
        <dbReference type="EMBL" id="VFU02159.1"/>
    </source>
</evidence>
<proteinExistence type="predicted"/>
<protein>
    <submittedName>
        <fullName evidence="2">Aste57867_25536 protein</fullName>
    </submittedName>
</protein>
<dbReference type="EMBL" id="CAADRA010007572">
    <property type="protein sequence ID" value="VFU02159.1"/>
    <property type="molecule type" value="Genomic_DNA"/>
</dbReference>
<dbReference type="EMBL" id="VJMH01007546">
    <property type="protein sequence ID" value="KAF0682309.1"/>
    <property type="molecule type" value="Genomic_DNA"/>
</dbReference>
<dbReference type="PANTHER" id="PTHR46586:SF3">
    <property type="entry name" value="ANKYRIN REPEAT-CONTAINING PROTEIN"/>
    <property type="match status" value="1"/>
</dbReference>
<dbReference type="PANTHER" id="PTHR46586">
    <property type="entry name" value="ANKYRIN REPEAT-CONTAINING PROTEIN"/>
    <property type="match status" value="1"/>
</dbReference>
<gene>
    <name evidence="2" type="primary">Aste57867_25536</name>
    <name evidence="1" type="ORF">As57867_025457</name>
    <name evidence="2" type="ORF">ASTE57867_25536</name>
</gene>
<dbReference type="InterPro" id="IPR052050">
    <property type="entry name" value="SecEffector_AnkRepeat"/>
</dbReference>
<dbReference type="InterPro" id="IPR036770">
    <property type="entry name" value="Ankyrin_rpt-contain_sf"/>
</dbReference>
<dbReference type="SUPFAM" id="SSF48403">
    <property type="entry name" value="Ankyrin repeat"/>
    <property type="match status" value="1"/>
</dbReference>
<reference evidence="2 3" key="1">
    <citation type="submission" date="2019-03" db="EMBL/GenBank/DDBJ databases">
        <authorList>
            <person name="Gaulin E."/>
            <person name="Dumas B."/>
        </authorList>
    </citation>
    <scope>NUCLEOTIDE SEQUENCE [LARGE SCALE GENOMIC DNA]</scope>
    <source>
        <strain evidence="2">CBS 568.67</strain>
    </source>
</reference>
<dbReference type="AlphaFoldDB" id="A0A485LY73"/>
<evidence type="ECO:0000313" key="1">
    <source>
        <dbReference type="EMBL" id="KAF0682309.1"/>
    </source>
</evidence>
<sequence length="258" mass="28707">MTKTYISMDELPAIMDTRRTVVKRLLTCPVHAQVLLDAMVQNAHVHTVVAELDAFDGLIHLLRHQFEYLSEEPIRFAWFPPHALLKLAAFHGHLLIWKFLRERPYMGNDDGDERDVAYSAVEVAASRGHVAFLDKLLHDYKRPNEAGAVVGRVQTSVVTAGTSHTTTAIDAAAANAHLDVVAWTSTWCTSSIQIDQKVFVHGAARRNSARALPRGRVLGRPQGRDPTRTELDAAAPHGHLDIVKYLHHGRRGSTLRVT</sequence>
<dbReference type="Proteomes" id="UP000332933">
    <property type="component" value="Unassembled WGS sequence"/>
</dbReference>
<reference evidence="1" key="2">
    <citation type="submission" date="2019-06" db="EMBL/GenBank/DDBJ databases">
        <title>Genomics analysis of Aphanomyces spp. identifies a new class of oomycete effector associated with host adaptation.</title>
        <authorList>
            <person name="Gaulin E."/>
        </authorList>
    </citation>
    <scope>NUCLEOTIDE SEQUENCE</scope>
    <source>
        <strain evidence="1">CBS 578.67</strain>
    </source>
</reference>